<reference evidence="3" key="1">
    <citation type="submission" date="2016-10" db="EMBL/GenBank/DDBJ databases">
        <authorList>
            <person name="Varghese N."/>
            <person name="Submissions S."/>
        </authorList>
    </citation>
    <scope>NUCLEOTIDE SEQUENCE [LARGE SCALE GENOMIC DNA]</scope>
    <source>
        <strain evidence="3">DSM 3695</strain>
    </source>
</reference>
<dbReference type="RefSeq" id="WP_089894902.1">
    <property type="nucleotide sequence ID" value="NZ_FOJG01000001.1"/>
</dbReference>
<sequence>MRKLLPIAGILLMVGLLFSACKKDYYVDGGLADPHYKGTIYDYLVKNPYLFDTIAYIVEKAGLKETLQNDSVTFFAPTDQSVVDALADLNEYRYQMVEDSVKLGDIPPAVWRKFLDRYILKGKYTANKFARMDPVNIYAYPGINYVMAGGYILNIGLVYQNYNNVEAVGARILTLTDITFDPVTFNNNLRVIVSSSDIQPTNGVLHVLSMRHTFGFRPIEFLLAAEQALQNK</sequence>
<dbReference type="Proteomes" id="UP000199310">
    <property type="component" value="Unassembled WGS sequence"/>
</dbReference>
<dbReference type="Pfam" id="PF02469">
    <property type="entry name" value="Fasciclin"/>
    <property type="match status" value="1"/>
</dbReference>
<dbReference type="STRING" id="29529.SAMN04488122_2380"/>
<feature type="domain" description="FAS1" evidence="1">
    <location>
        <begin position="37"/>
        <end position="212"/>
    </location>
</feature>
<name>A0A1I0R7D7_9BACT</name>
<accession>A0A1I0R7D7</accession>
<dbReference type="Gene3D" id="2.30.180.10">
    <property type="entry name" value="FAS1 domain"/>
    <property type="match status" value="1"/>
</dbReference>
<dbReference type="InterPro" id="IPR000782">
    <property type="entry name" value="FAS1_domain"/>
</dbReference>
<organism evidence="2 3">
    <name type="scientific">Chitinophaga arvensicola</name>
    <dbReference type="NCBI Taxonomy" id="29529"/>
    <lineage>
        <taxon>Bacteria</taxon>
        <taxon>Pseudomonadati</taxon>
        <taxon>Bacteroidota</taxon>
        <taxon>Chitinophagia</taxon>
        <taxon>Chitinophagales</taxon>
        <taxon>Chitinophagaceae</taxon>
        <taxon>Chitinophaga</taxon>
    </lineage>
</organism>
<evidence type="ECO:0000259" key="1">
    <source>
        <dbReference type="PROSITE" id="PS50213"/>
    </source>
</evidence>
<evidence type="ECO:0000313" key="2">
    <source>
        <dbReference type="EMBL" id="SEW36365.1"/>
    </source>
</evidence>
<evidence type="ECO:0000313" key="3">
    <source>
        <dbReference type="Proteomes" id="UP000199310"/>
    </source>
</evidence>
<dbReference type="AlphaFoldDB" id="A0A1I0R7D7"/>
<dbReference type="InterPro" id="IPR036378">
    <property type="entry name" value="FAS1_dom_sf"/>
</dbReference>
<dbReference type="PROSITE" id="PS51257">
    <property type="entry name" value="PROKAR_LIPOPROTEIN"/>
    <property type="match status" value="1"/>
</dbReference>
<proteinExistence type="predicted"/>
<gene>
    <name evidence="2" type="ORF">SAMN04488122_2380</name>
</gene>
<dbReference type="OrthoDB" id="1097608at2"/>
<dbReference type="EMBL" id="FOJG01000001">
    <property type="protein sequence ID" value="SEW36365.1"/>
    <property type="molecule type" value="Genomic_DNA"/>
</dbReference>
<keyword evidence="3" id="KW-1185">Reference proteome</keyword>
<dbReference type="PROSITE" id="PS50213">
    <property type="entry name" value="FAS1"/>
    <property type="match status" value="1"/>
</dbReference>
<dbReference type="SUPFAM" id="SSF82153">
    <property type="entry name" value="FAS1 domain"/>
    <property type="match status" value="1"/>
</dbReference>
<protein>
    <submittedName>
        <fullName evidence="2">Fasciclin domain-containing protein</fullName>
    </submittedName>
</protein>